<evidence type="ECO:0000313" key="9">
    <source>
        <dbReference type="EMBL" id="PWJ56291.1"/>
    </source>
</evidence>
<dbReference type="HAMAP" id="MF_01416">
    <property type="entry name" value="ATP_synth_delta_bact"/>
    <property type="match status" value="1"/>
</dbReference>
<evidence type="ECO:0000256" key="5">
    <source>
        <dbReference type="ARBA" id="ARBA00023136"/>
    </source>
</evidence>
<dbReference type="GO" id="GO:0045259">
    <property type="term" value="C:proton-transporting ATP synthase complex"/>
    <property type="evidence" value="ECO:0007669"/>
    <property type="project" value="UniProtKB-KW"/>
</dbReference>
<keyword evidence="7 8" id="KW-0066">ATP synthesis</keyword>
<proteinExistence type="inferred from homology"/>
<dbReference type="AlphaFoldDB" id="A0A316AFB4"/>
<dbReference type="PRINTS" id="PR00125">
    <property type="entry name" value="ATPASEDELTA"/>
</dbReference>
<evidence type="ECO:0000256" key="8">
    <source>
        <dbReference type="HAMAP-Rule" id="MF_01416"/>
    </source>
</evidence>
<accession>A0A316AFB4</accession>
<dbReference type="GO" id="GO:0046933">
    <property type="term" value="F:proton-transporting ATP synthase activity, rotational mechanism"/>
    <property type="evidence" value="ECO:0007669"/>
    <property type="project" value="UniProtKB-UniRule"/>
</dbReference>
<keyword evidence="2 8" id="KW-0813">Transport</keyword>
<keyword evidence="4 8" id="KW-0406">Ion transport</keyword>
<evidence type="ECO:0000256" key="1">
    <source>
        <dbReference type="ARBA" id="ARBA00004370"/>
    </source>
</evidence>
<comment type="subcellular location">
    <subcellularLocation>
        <location evidence="8">Cell membrane</location>
        <topology evidence="8">Peripheral membrane protein</topology>
    </subcellularLocation>
    <subcellularLocation>
        <location evidence="1">Membrane</location>
    </subcellularLocation>
</comment>
<keyword evidence="10" id="KW-1185">Reference proteome</keyword>
<evidence type="ECO:0000256" key="6">
    <source>
        <dbReference type="ARBA" id="ARBA00023196"/>
    </source>
</evidence>
<keyword evidence="6 8" id="KW-0139">CF(1)</keyword>
<dbReference type="OrthoDB" id="5242917at2"/>
<keyword evidence="8" id="KW-1003">Cell membrane</keyword>
<dbReference type="GO" id="GO:0005886">
    <property type="term" value="C:plasma membrane"/>
    <property type="evidence" value="ECO:0007669"/>
    <property type="project" value="UniProtKB-SubCell"/>
</dbReference>
<comment type="similarity">
    <text evidence="8">Belongs to the ATPase delta chain family.</text>
</comment>
<keyword evidence="3 8" id="KW-0375">Hydrogen ion transport</keyword>
<dbReference type="EMBL" id="QGDQ01000001">
    <property type="protein sequence ID" value="PWJ56291.1"/>
    <property type="molecule type" value="Genomic_DNA"/>
</dbReference>
<gene>
    <name evidence="8" type="primary">atpH</name>
    <name evidence="9" type="ORF">BXY45_101267</name>
</gene>
<evidence type="ECO:0000256" key="7">
    <source>
        <dbReference type="ARBA" id="ARBA00023310"/>
    </source>
</evidence>
<comment type="function">
    <text evidence="8">F(1)F(0) ATP synthase produces ATP from ADP in the presence of a proton or sodium gradient. F-type ATPases consist of two structural domains, F(1) containing the extramembraneous catalytic core and F(0) containing the membrane proton channel, linked together by a central stalk and a peripheral stalk. During catalysis, ATP synthesis in the catalytic domain of F(1) is coupled via a rotary mechanism of the central stalk subunits to proton translocation.</text>
</comment>
<protein>
    <recommendedName>
        <fullName evidence="8">ATP synthase subunit delta</fullName>
    </recommendedName>
    <alternativeName>
        <fullName evidence="8">ATP synthase F(1) sector subunit delta</fullName>
    </alternativeName>
    <alternativeName>
        <fullName evidence="8">F-type ATPase subunit delta</fullName>
        <shortName evidence="8">F-ATPase subunit delta</shortName>
    </alternativeName>
</protein>
<comment type="caution">
    <text evidence="9">The sequence shown here is derived from an EMBL/GenBank/DDBJ whole genome shotgun (WGS) entry which is preliminary data.</text>
</comment>
<keyword evidence="5 8" id="KW-0472">Membrane</keyword>
<dbReference type="PANTHER" id="PTHR11910">
    <property type="entry name" value="ATP SYNTHASE DELTA CHAIN"/>
    <property type="match status" value="1"/>
</dbReference>
<reference evidence="9 10" key="1">
    <citation type="submission" date="2018-03" db="EMBL/GenBank/DDBJ databases">
        <title>Genomic Encyclopedia of Archaeal and Bacterial Type Strains, Phase II (KMG-II): from individual species to whole genera.</title>
        <authorList>
            <person name="Goeker M."/>
        </authorList>
    </citation>
    <scope>NUCLEOTIDE SEQUENCE [LARGE SCALE GENOMIC DNA]</scope>
    <source>
        <strain evidence="9 10">DSM 44889</strain>
    </source>
</reference>
<organism evidence="9 10">
    <name type="scientific">Quadrisphaera granulorum</name>
    <dbReference type="NCBI Taxonomy" id="317664"/>
    <lineage>
        <taxon>Bacteria</taxon>
        <taxon>Bacillati</taxon>
        <taxon>Actinomycetota</taxon>
        <taxon>Actinomycetes</taxon>
        <taxon>Kineosporiales</taxon>
        <taxon>Kineosporiaceae</taxon>
        <taxon>Quadrisphaera</taxon>
    </lineage>
</organism>
<name>A0A316AFB4_9ACTN</name>
<dbReference type="NCBIfam" id="NF009967">
    <property type="entry name" value="PRK13430.1"/>
    <property type="match status" value="1"/>
</dbReference>
<evidence type="ECO:0000256" key="2">
    <source>
        <dbReference type="ARBA" id="ARBA00022448"/>
    </source>
</evidence>
<dbReference type="Proteomes" id="UP000245469">
    <property type="component" value="Unassembled WGS sequence"/>
</dbReference>
<evidence type="ECO:0000313" key="10">
    <source>
        <dbReference type="Proteomes" id="UP000245469"/>
    </source>
</evidence>
<evidence type="ECO:0000256" key="3">
    <source>
        <dbReference type="ARBA" id="ARBA00022781"/>
    </source>
</evidence>
<dbReference type="RefSeq" id="WP_109772472.1">
    <property type="nucleotide sequence ID" value="NZ_QGDQ01000001.1"/>
</dbReference>
<evidence type="ECO:0000256" key="4">
    <source>
        <dbReference type="ARBA" id="ARBA00023065"/>
    </source>
</evidence>
<dbReference type="PROSITE" id="PS00389">
    <property type="entry name" value="ATPASE_DELTA"/>
    <property type="match status" value="1"/>
</dbReference>
<comment type="function">
    <text evidence="8">This protein is part of the stalk that links CF(0) to CF(1). It either transmits conformational changes from CF(0) to CF(1) or is implicated in proton conduction.</text>
</comment>
<dbReference type="InterPro" id="IPR020781">
    <property type="entry name" value="ATPase_OSCP/d_CS"/>
</dbReference>
<sequence>MRGASRDSLAAARDRLEPLLARGGASALGQELYAVAGLLDSSVGLRRALTDSTRTETDRAALAQKLLARQVSGPTLDVVSGLVRSRWSEQRDLGDALEALGTQAMLAGAESDRVLDTVEDELFRFSRLVAGDRALAAALDDGRATPAQRGALVDDLLARRADPTTTALVRQVVTAPRGRRVAASLEDLLEAAAERRSRLLAVVTAAVPLTAVQRQRLAAGLTRVYGKRVQVQVDVDPEVLGGLRVQVGGEVLDATTASRLAAARRRVVG</sequence>
<dbReference type="InterPro" id="IPR000711">
    <property type="entry name" value="ATPase_OSCP/dsu"/>
</dbReference>
<dbReference type="Pfam" id="PF00213">
    <property type="entry name" value="OSCP"/>
    <property type="match status" value="1"/>
</dbReference>